<sequence>MQLISSASKKLVKPTSVPTLPHNTASHKPTKAEKRAARKARKAAKSSKSQLNLMQSDAPAGTHQSASLLHKRNRKMRVKCTTDADCSGGQHCFTNKKGHKHCKGKNHNKPIGKKCHSSDQCMKGNATT</sequence>
<feature type="region of interest" description="Disordered" evidence="1">
    <location>
        <begin position="1"/>
        <end position="70"/>
    </location>
</feature>
<feature type="compositionally biased region" description="Basic residues" evidence="1">
    <location>
        <begin position="36"/>
        <end position="45"/>
    </location>
</feature>
<dbReference type="AlphaFoldDB" id="A0A7J7JGU1"/>
<evidence type="ECO:0000313" key="3">
    <source>
        <dbReference type="Proteomes" id="UP000593567"/>
    </source>
</evidence>
<accession>A0A7J7JGU1</accession>
<feature type="compositionally biased region" description="Basic residues" evidence="1">
    <location>
        <begin position="96"/>
        <end position="115"/>
    </location>
</feature>
<organism evidence="2 3">
    <name type="scientific">Bugula neritina</name>
    <name type="common">Brown bryozoan</name>
    <name type="synonym">Sertularia neritina</name>
    <dbReference type="NCBI Taxonomy" id="10212"/>
    <lineage>
        <taxon>Eukaryota</taxon>
        <taxon>Metazoa</taxon>
        <taxon>Spiralia</taxon>
        <taxon>Lophotrochozoa</taxon>
        <taxon>Bryozoa</taxon>
        <taxon>Gymnolaemata</taxon>
        <taxon>Cheilostomatida</taxon>
        <taxon>Flustrina</taxon>
        <taxon>Buguloidea</taxon>
        <taxon>Bugulidae</taxon>
        <taxon>Bugula</taxon>
    </lineage>
</organism>
<dbReference type="Proteomes" id="UP000593567">
    <property type="component" value="Unassembled WGS sequence"/>
</dbReference>
<gene>
    <name evidence="2" type="ORF">EB796_016140</name>
</gene>
<evidence type="ECO:0000313" key="2">
    <source>
        <dbReference type="EMBL" id="KAF6025549.1"/>
    </source>
</evidence>
<comment type="caution">
    <text evidence="2">The sequence shown here is derived from an EMBL/GenBank/DDBJ whole genome shotgun (WGS) entry which is preliminary data.</text>
</comment>
<keyword evidence="3" id="KW-1185">Reference proteome</keyword>
<proteinExistence type="predicted"/>
<name>A0A7J7JGU1_BUGNE</name>
<reference evidence="2" key="1">
    <citation type="submission" date="2020-06" db="EMBL/GenBank/DDBJ databases">
        <title>Draft genome of Bugula neritina, a colonial animal packing powerful symbionts and potential medicines.</title>
        <authorList>
            <person name="Rayko M."/>
        </authorList>
    </citation>
    <scope>NUCLEOTIDE SEQUENCE [LARGE SCALE GENOMIC DNA]</scope>
    <source>
        <strain evidence="2">Kwan_BN1</strain>
    </source>
</reference>
<feature type="region of interest" description="Disordered" evidence="1">
    <location>
        <begin position="96"/>
        <end position="128"/>
    </location>
</feature>
<dbReference type="EMBL" id="VXIV02002444">
    <property type="protein sequence ID" value="KAF6025549.1"/>
    <property type="molecule type" value="Genomic_DNA"/>
</dbReference>
<feature type="compositionally biased region" description="Polar residues" evidence="1">
    <location>
        <begin position="16"/>
        <end position="27"/>
    </location>
</feature>
<evidence type="ECO:0000256" key="1">
    <source>
        <dbReference type="SAM" id="MobiDB-lite"/>
    </source>
</evidence>
<protein>
    <submittedName>
        <fullName evidence="2">Uncharacterized protein</fullName>
    </submittedName>
</protein>